<accession>A0A094TLV8</accession>
<evidence type="ECO:0000313" key="6">
    <source>
        <dbReference type="EMBL" id="QIF93673.1"/>
    </source>
</evidence>
<dbReference type="GO" id="GO:0042254">
    <property type="term" value="P:ribosome biogenesis"/>
    <property type="evidence" value="ECO:0007669"/>
    <property type="project" value="UniProtKB-KW"/>
</dbReference>
<dbReference type="Proteomes" id="UP000503287">
    <property type="component" value="Chromosome"/>
</dbReference>
<comment type="function">
    <text evidence="1">Plays a role in synthesis, processing and/or stability of 23S rRNA.</text>
</comment>
<dbReference type="eggNOG" id="COG1399">
    <property type="taxonomic scope" value="Bacteria"/>
</dbReference>
<dbReference type="InterPro" id="IPR003772">
    <property type="entry name" value="YceD"/>
</dbReference>
<keyword evidence="4" id="KW-0690">Ribosome biogenesis</keyword>
<dbReference type="RefSeq" id="WP_036937758.1">
    <property type="nucleotide sequence ID" value="NZ_CABMNT010000001.1"/>
</dbReference>
<dbReference type="PANTHER" id="PTHR38099">
    <property type="entry name" value="LARGE RIBOSOMAL RNA SUBUNIT ACCUMULATION PROTEIN YCED"/>
    <property type="match status" value="1"/>
</dbReference>
<dbReference type="InterPro" id="IPR039255">
    <property type="entry name" value="YceD_bac"/>
</dbReference>
<gene>
    <name evidence="6" type="primary">yceD</name>
    <name evidence="6" type="ORF">GTH24_07105</name>
    <name evidence="7" type="ORF">NCTC10376_00431</name>
</gene>
<dbReference type="STRING" id="585.DR95_1227"/>
<dbReference type="Pfam" id="PF02620">
    <property type="entry name" value="YceD"/>
    <property type="match status" value="1"/>
</dbReference>
<protein>
    <recommendedName>
        <fullName evidence="3">Large ribosomal RNA subunit accumulation protein YceD</fullName>
    </recommendedName>
    <alternativeName>
        <fullName evidence="5">23S rRNA accumulation protein YceD</fullName>
    </alternativeName>
</protein>
<evidence type="ECO:0000256" key="2">
    <source>
        <dbReference type="ARBA" id="ARBA00010740"/>
    </source>
</evidence>
<evidence type="ECO:0000313" key="9">
    <source>
        <dbReference type="Proteomes" id="UP000503287"/>
    </source>
</evidence>
<evidence type="ECO:0000256" key="3">
    <source>
        <dbReference type="ARBA" id="ARBA00015716"/>
    </source>
</evidence>
<name>A0A094TLV8_PROVU</name>
<dbReference type="KEGG" id="pvg:CRN77_14910"/>
<dbReference type="Proteomes" id="UP000254331">
    <property type="component" value="Unassembled WGS sequence"/>
</dbReference>
<dbReference type="GO" id="GO:0005829">
    <property type="term" value="C:cytosol"/>
    <property type="evidence" value="ECO:0007669"/>
    <property type="project" value="TreeGrafter"/>
</dbReference>
<proteinExistence type="inferred from homology"/>
<evidence type="ECO:0000256" key="5">
    <source>
        <dbReference type="ARBA" id="ARBA00031841"/>
    </source>
</evidence>
<evidence type="ECO:0000313" key="7">
    <source>
        <dbReference type="EMBL" id="SUC14624.1"/>
    </source>
</evidence>
<keyword evidence="9" id="KW-1185">Reference proteome</keyword>
<dbReference type="PANTHER" id="PTHR38099:SF1">
    <property type="entry name" value="LARGE RIBOSOMAL RNA SUBUNIT ACCUMULATION PROTEIN YCED"/>
    <property type="match status" value="1"/>
</dbReference>
<dbReference type="GeneID" id="93394777"/>
<comment type="similarity">
    <text evidence="2">Belongs to the DUF177 domain family.</text>
</comment>
<evidence type="ECO:0000256" key="4">
    <source>
        <dbReference type="ARBA" id="ARBA00022517"/>
    </source>
</evidence>
<reference evidence="6 9" key="2">
    <citation type="submission" date="2020-01" db="EMBL/GenBank/DDBJ databases">
        <title>The genomic epidemiology of tigecycline resistance gene tet(X) variants in a swine farm in China.</title>
        <authorList>
            <person name="Peng K."/>
            <person name="Li R."/>
        </authorList>
    </citation>
    <scope>NUCLEOTIDE SEQUENCE [LARGE SCALE GENOMIC DNA]</scope>
    <source>
        <strain evidence="6 9">ZN3</strain>
    </source>
</reference>
<dbReference type="EMBL" id="UGTW01000001">
    <property type="protein sequence ID" value="SUC14624.1"/>
    <property type="molecule type" value="Genomic_DNA"/>
</dbReference>
<evidence type="ECO:0000313" key="8">
    <source>
        <dbReference type="Proteomes" id="UP000254331"/>
    </source>
</evidence>
<dbReference type="AlphaFoldDB" id="A0A094TLV8"/>
<dbReference type="NCBIfam" id="NF008395">
    <property type="entry name" value="PRK11193.1"/>
    <property type="match status" value="1"/>
</dbReference>
<organism evidence="7 8">
    <name type="scientific">Proteus vulgaris</name>
    <dbReference type="NCBI Taxonomy" id="585"/>
    <lineage>
        <taxon>Bacteria</taxon>
        <taxon>Pseudomonadati</taxon>
        <taxon>Pseudomonadota</taxon>
        <taxon>Gammaproteobacteria</taxon>
        <taxon>Enterobacterales</taxon>
        <taxon>Morganellaceae</taxon>
        <taxon>Proteus</taxon>
    </lineage>
</organism>
<evidence type="ECO:0000256" key="1">
    <source>
        <dbReference type="ARBA" id="ARBA00002868"/>
    </source>
</evidence>
<sequence length="177" mass="19762">MQKVKLPLTIDALRAAQKNLDYDGHYSPEQVSRLAESVVSVDSNIDVALSFDIDHQRLAVIKGHSDVDVTLECQRCGGHFPYHVHATYCFSPVVSDERAEALPEEYEPVDVNEFGEIDLLAMIEDEIILNLPVVPVHDFEHCEVSDADMVFGELPEELSEKPNPFAVLASLKKSTKE</sequence>
<dbReference type="OrthoDB" id="9786771at2"/>
<dbReference type="HOGENOM" id="CLU_094127_2_1_6"/>
<reference evidence="7 8" key="1">
    <citation type="submission" date="2018-06" db="EMBL/GenBank/DDBJ databases">
        <authorList>
            <consortium name="Pathogen Informatics"/>
            <person name="Doyle S."/>
        </authorList>
    </citation>
    <scope>NUCLEOTIDE SEQUENCE [LARGE SCALE GENOMIC DNA]</scope>
    <source>
        <strain evidence="7 8">NCTC10376</strain>
    </source>
</reference>
<dbReference type="EMBL" id="CP047344">
    <property type="protein sequence ID" value="QIF93673.1"/>
    <property type="molecule type" value="Genomic_DNA"/>
</dbReference>